<dbReference type="EMBL" id="LAZR01000087">
    <property type="protein sequence ID" value="KKN93287.1"/>
    <property type="molecule type" value="Genomic_DNA"/>
</dbReference>
<dbReference type="AlphaFoldDB" id="A0A0F9V0M2"/>
<name>A0A0F9V0M2_9ZZZZ</name>
<gene>
    <name evidence="1" type="ORF">LCGC14_0199220</name>
</gene>
<comment type="caution">
    <text evidence="1">The sequence shown here is derived from an EMBL/GenBank/DDBJ whole genome shotgun (WGS) entry which is preliminary data.</text>
</comment>
<reference evidence="1" key="1">
    <citation type="journal article" date="2015" name="Nature">
        <title>Complex archaea that bridge the gap between prokaryotes and eukaryotes.</title>
        <authorList>
            <person name="Spang A."/>
            <person name="Saw J.H."/>
            <person name="Jorgensen S.L."/>
            <person name="Zaremba-Niedzwiedzka K."/>
            <person name="Martijn J."/>
            <person name="Lind A.E."/>
            <person name="van Eijk R."/>
            <person name="Schleper C."/>
            <person name="Guy L."/>
            <person name="Ettema T.J."/>
        </authorList>
    </citation>
    <scope>NUCLEOTIDE SEQUENCE</scope>
</reference>
<organism evidence="1">
    <name type="scientific">marine sediment metagenome</name>
    <dbReference type="NCBI Taxonomy" id="412755"/>
    <lineage>
        <taxon>unclassified sequences</taxon>
        <taxon>metagenomes</taxon>
        <taxon>ecological metagenomes</taxon>
    </lineage>
</organism>
<sequence>MINKYLQAFFLTLVVTVGTIQGQEIQIFTLEDFDLKGEVKFCLVSTDYGKEEYDFNKKGFLTKAVTRYNAQDYDAVHYKYSNGELIEKRSESYRNNAFDSSTSIAHFYEIDSTDNIKIEERIFSYDKEFLDEYIYGYDEFGDLISIKRTNNDGTDLTLIEHKKFKGENTVTYMINEVPLKSIRTSTQKPNNKPVQKIVLTKEYLKGEESYAFEEVFSLDGKLMAQQEFEFNIQANKFEPTTRTSYEYDDNGMLIAEVAKRGAGIIRKEYVYQYDKEVEGNWIKQIVIPDNTYTTRKITYYPKETKVIEE</sequence>
<accession>A0A0F9V0M2</accession>
<proteinExistence type="predicted"/>
<evidence type="ECO:0000313" key="1">
    <source>
        <dbReference type="EMBL" id="KKN93287.1"/>
    </source>
</evidence>
<protein>
    <submittedName>
        <fullName evidence="1">Uncharacterized protein</fullName>
    </submittedName>
</protein>